<dbReference type="GO" id="GO:0006412">
    <property type="term" value="P:translation"/>
    <property type="evidence" value="ECO:0007669"/>
    <property type="project" value="InterPro"/>
</dbReference>
<sequence length="184" mass="20299">MATELAISQTSLPSFLRALLKTGMKAEAKVPKTKISKIRSGSLKAAKKSDRSEAGKKLARTLCLTRPKIREATTIIIIIPAAEKMEVWGETKMRLIDFMLTFDYTRTMPVTKTAKRALRASRKKASVNNLILANLEIAVRLAKKTATLKNILKAVSLADKAAKKHAVHKNKAARIKSALSHLRI</sequence>
<dbReference type="Proteomes" id="UP000230759">
    <property type="component" value="Unassembled WGS sequence"/>
</dbReference>
<name>A0A2H0BHE0_9BACT</name>
<dbReference type="Gene3D" id="1.20.58.110">
    <property type="entry name" value="Ribosomal protein S20"/>
    <property type="match status" value="1"/>
</dbReference>
<dbReference type="EMBL" id="PCSV01000036">
    <property type="protein sequence ID" value="PIP57085.1"/>
    <property type="molecule type" value="Genomic_DNA"/>
</dbReference>
<reference evidence="1 2" key="1">
    <citation type="submission" date="2017-09" db="EMBL/GenBank/DDBJ databases">
        <title>Depth-based differentiation of microbial function through sediment-hosted aquifers and enrichment of novel symbionts in the deep terrestrial subsurface.</title>
        <authorList>
            <person name="Probst A.J."/>
            <person name="Ladd B."/>
            <person name="Jarett J.K."/>
            <person name="Geller-Mcgrath D.E."/>
            <person name="Sieber C.M."/>
            <person name="Emerson J.B."/>
            <person name="Anantharaman K."/>
            <person name="Thomas B.C."/>
            <person name="Malmstrom R."/>
            <person name="Stieglmeier M."/>
            <person name="Klingl A."/>
            <person name="Woyke T."/>
            <person name="Ryan C.M."/>
            <person name="Banfield J.F."/>
        </authorList>
    </citation>
    <scope>NUCLEOTIDE SEQUENCE [LARGE SCALE GENOMIC DNA]</scope>
    <source>
        <strain evidence="1">CG22_combo_CG10-13_8_21_14_all_45_10</strain>
    </source>
</reference>
<dbReference type="GO" id="GO:0003735">
    <property type="term" value="F:structural constituent of ribosome"/>
    <property type="evidence" value="ECO:0007669"/>
    <property type="project" value="InterPro"/>
</dbReference>
<dbReference type="GO" id="GO:0005840">
    <property type="term" value="C:ribosome"/>
    <property type="evidence" value="ECO:0007669"/>
    <property type="project" value="InterPro"/>
</dbReference>
<dbReference type="InterPro" id="IPR036510">
    <property type="entry name" value="Ribosomal_bS20_sf"/>
</dbReference>
<evidence type="ECO:0000313" key="1">
    <source>
        <dbReference type="EMBL" id="PIP57085.1"/>
    </source>
</evidence>
<dbReference type="AlphaFoldDB" id="A0A2H0BHE0"/>
<organism evidence="1 2">
    <name type="scientific">Candidatus Woesebacteria bacterium CG22_combo_CG10-13_8_21_14_all_45_10</name>
    <dbReference type="NCBI Taxonomy" id="1975060"/>
    <lineage>
        <taxon>Bacteria</taxon>
        <taxon>Candidatus Woeseibacteriota</taxon>
    </lineage>
</organism>
<evidence type="ECO:0008006" key="3">
    <source>
        <dbReference type="Google" id="ProtNLM"/>
    </source>
</evidence>
<protein>
    <recommendedName>
        <fullName evidence="3">30S ribosomal protein S20</fullName>
    </recommendedName>
</protein>
<dbReference type="GO" id="GO:0003723">
    <property type="term" value="F:RNA binding"/>
    <property type="evidence" value="ECO:0007669"/>
    <property type="project" value="InterPro"/>
</dbReference>
<evidence type="ECO:0000313" key="2">
    <source>
        <dbReference type="Proteomes" id="UP000230759"/>
    </source>
</evidence>
<accession>A0A2H0BHE0</accession>
<comment type="caution">
    <text evidence="1">The sequence shown here is derived from an EMBL/GenBank/DDBJ whole genome shotgun (WGS) entry which is preliminary data.</text>
</comment>
<dbReference type="SUPFAM" id="SSF46992">
    <property type="entry name" value="Ribosomal protein S20"/>
    <property type="match status" value="1"/>
</dbReference>
<gene>
    <name evidence="1" type="ORF">COX04_01500</name>
</gene>
<proteinExistence type="predicted"/>